<protein>
    <submittedName>
        <fullName evidence="2">Uncharacterized protein</fullName>
    </submittedName>
</protein>
<organism evidence="2">
    <name type="scientific">marine sediment metagenome</name>
    <dbReference type="NCBI Taxonomy" id="412755"/>
    <lineage>
        <taxon>unclassified sequences</taxon>
        <taxon>metagenomes</taxon>
        <taxon>ecological metagenomes</taxon>
    </lineage>
</organism>
<keyword evidence="1" id="KW-0472">Membrane</keyword>
<feature type="transmembrane region" description="Helical" evidence="1">
    <location>
        <begin position="15"/>
        <end position="33"/>
    </location>
</feature>
<feature type="non-terminal residue" evidence="2">
    <location>
        <position position="1"/>
    </location>
</feature>
<dbReference type="AlphaFoldDB" id="X1U5W7"/>
<proteinExistence type="predicted"/>
<evidence type="ECO:0000256" key="1">
    <source>
        <dbReference type="SAM" id="Phobius"/>
    </source>
</evidence>
<accession>X1U5W7</accession>
<evidence type="ECO:0000313" key="2">
    <source>
        <dbReference type="EMBL" id="GAJ12894.1"/>
    </source>
</evidence>
<keyword evidence="1" id="KW-0812">Transmembrane</keyword>
<keyword evidence="1" id="KW-1133">Transmembrane helix</keyword>
<name>X1U5W7_9ZZZZ</name>
<dbReference type="EMBL" id="BARW01032406">
    <property type="protein sequence ID" value="GAJ12894.1"/>
    <property type="molecule type" value="Genomic_DNA"/>
</dbReference>
<reference evidence="2" key="1">
    <citation type="journal article" date="2014" name="Front. Microbiol.">
        <title>High frequency of phylogenetically diverse reductive dehalogenase-homologous genes in deep subseafloor sedimentary metagenomes.</title>
        <authorList>
            <person name="Kawai M."/>
            <person name="Futagami T."/>
            <person name="Toyoda A."/>
            <person name="Takaki Y."/>
            <person name="Nishi S."/>
            <person name="Hori S."/>
            <person name="Arai W."/>
            <person name="Tsubouchi T."/>
            <person name="Morono Y."/>
            <person name="Uchiyama I."/>
            <person name="Ito T."/>
            <person name="Fujiyama A."/>
            <person name="Inagaki F."/>
            <person name="Takami H."/>
        </authorList>
    </citation>
    <scope>NUCLEOTIDE SEQUENCE</scope>
    <source>
        <strain evidence="2">Expedition CK06-06</strain>
    </source>
</reference>
<comment type="caution">
    <text evidence="2">The sequence shown here is derived from an EMBL/GenBank/DDBJ whole genome shotgun (WGS) entry which is preliminary data.</text>
</comment>
<gene>
    <name evidence="2" type="ORF">S12H4_51299</name>
</gene>
<sequence length="49" mass="5476">ALGVIFSTTLSDKLGSLRIVFIAIGGLLFIASMSRRKKEEGEPQKRRRK</sequence>